<name>A0ABR3TF89_9PEZI</name>
<keyword evidence="2" id="KW-1185">Reference proteome</keyword>
<evidence type="ECO:0008006" key="3">
    <source>
        <dbReference type="Google" id="ProtNLM"/>
    </source>
</evidence>
<reference evidence="1 2" key="1">
    <citation type="journal article" date="2023" name="Plant Dis.">
        <title>First Report of Diplodia intermedia Causing Canker and Dieback Diseases on Apple Trees in Canada.</title>
        <authorList>
            <person name="Ellouze W."/>
            <person name="Ilyukhin E."/>
            <person name="Sulman M."/>
            <person name="Ali S."/>
        </authorList>
    </citation>
    <scope>NUCLEOTIDE SEQUENCE [LARGE SCALE GENOMIC DNA]</scope>
    <source>
        <strain evidence="1 2">M45-28</strain>
    </source>
</reference>
<sequence length="192" mass="20269">MKTSAVVTSVLAAAGSATAAASPFRLLALSKGASFDGEFVRGTDGRFLLGAKQTNTTCGTNTAPTFTNSNGTITTYGNGMVADQMGKLPTTSSPNLLLYIDISGAAGGILSYKNYPYKLTADDSNVGFSQSSTGDVQHLLYRKSTWLACERDGEKGTYSVYAEAAKETGKQQCIPFEIATQEVDRPQVCQMT</sequence>
<organism evidence="1 2">
    <name type="scientific">Diplodia intermedia</name>
    <dbReference type="NCBI Taxonomy" id="856260"/>
    <lineage>
        <taxon>Eukaryota</taxon>
        <taxon>Fungi</taxon>
        <taxon>Dikarya</taxon>
        <taxon>Ascomycota</taxon>
        <taxon>Pezizomycotina</taxon>
        <taxon>Dothideomycetes</taxon>
        <taxon>Dothideomycetes incertae sedis</taxon>
        <taxon>Botryosphaeriales</taxon>
        <taxon>Botryosphaeriaceae</taxon>
        <taxon>Diplodia</taxon>
    </lineage>
</organism>
<protein>
    <recommendedName>
        <fullName evidence="3">Cell wall protein</fullName>
    </recommendedName>
</protein>
<evidence type="ECO:0000313" key="1">
    <source>
        <dbReference type="EMBL" id="KAL1638185.1"/>
    </source>
</evidence>
<dbReference type="EMBL" id="JAKEKT020000080">
    <property type="protein sequence ID" value="KAL1638185.1"/>
    <property type="molecule type" value="Genomic_DNA"/>
</dbReference>
<dbReference type="Proteomes" id="UP001521184">
    <property type="component" value="Unassembled WGS sequence"/>
</dbReference>
<comment type="caution">
    <text evidence="1">The sequence shown here is derived from an EMBL/GenBank/DDBJ whole genome shotgun (WGS) entry which is preliminary data.</text>
</comment>
<accession>A0ABR3TF89</accession>
<proteinExistence type="predicted"/>
<gene>
    <name evidence="1" type="ORF">SLS58_008925</name>
</gene>
<evidence type="ECO:0000313" key="2">
    <source>
        <dbReference type="Proteomes" id="UP001521184"/>
    </source>
</evidence>